<dbReference type="SUPFAM" id="SSF54768">
    <property type="entry name" value="dsRNA-binding domain-like"/>
    <property type="match status" value="1"/>
</dbReference>
<keyword evidence="4" id="KW-0234">DNA repair</keyword>
<keyword evidence="9" id="KW-1185">Reference proteome</keyword>
<evidence type="ECO:0000256" key="4">
    <source>
        <dbReference type="ARBA" id="ARBA00023204"/>
    </source>
</evidence>
<evidence type="ECO:0000256" key="3">
    <source>
        <dbReference type="ARBA" id="ARBA00023172"/>
    </source>
</evidence>
<evidence type="ECO:0000313" key="9">
    <source>
        <dbReference type="Proteomes" id="UP000262825"/>
    </source>
</evidence>
<gene>
    <name evidence="8" type="ORF">SCODWIG_02750</name>
</gene>
<name>A0A376B8T9_9ASCO</name>
<evidence type="ECO:0000313" key="8">
    <source>
        <dbReference type="EMBL" id="SSD60989.1"/>
    </source>
</evidence>
<dbReference type="NCBIfam" id="TIGR00607">
    <property type="entry name" value="rad52"/>
    <property type="match status" value="1"/>
</dbReference>
<feature type="compositionally biased region" description="Low complexity" evidence="7">
    <location>
        <begin position="238"/>
        <end position="272"/>
    </location>
</feature>
<comment type="function">
    <text evidence="5">Involved in DNA double-strand break (DSB) repair and recombination. Promotes the annealing of complementary single-stranded DNA and by stimulation of the RAD51 recombinase.</text>
</comment>
<dbReference type="VEuPathDB" id="FungiDB:SCODWIG_02750"/>
<dbReference type="GO" id="GO:0045002">
    <property type="term" value="P:double-strand break repair via single-strand annealing"/>
    <property type="evidence" value="ECO:0007669"/>
    <property type="project" value="InterPro"/>
</dbReference>
<dbReference type="GO" id="GO:0005634">
    <property type="term" value="C:nucleus"/>
    <property type="evidence" value="ECO:0007669"/>
    <property type="project" value="InterPro"/>
</dbReference>
<feature type="compositionally biased region" description="Low complexity" evidence="7">
    <location>
        <begin position="428"/>
        <end position="505"/>
    </location>
</feature>
<organism evidence="8 9">
    <name type="scientific">Saccharomycodes ludwigii</name>
    <dbReference type="NCBI Taxonomy" id="36035"/>
    <lineage>
        <taxon>Eukaryota</taxon>
        <taxon>Fungi</taxon>
        <taxon>Dikarya</taxon>
        <taxon>Ascomycota</taxon>
        <taxon>Saccharomycotina</taxon>
        <taxon>Saccharomycetes</taxon>
        <taxon>Saccharomycodales</taxon>
        <taxon>Saccharomycodaceae</taxon>
        <taxon>Saccharomycodes</taxon>
    </lineage>
</organism>
<dbReference type="PANTHER" id="PTHR12132">
    <property type="entry name" value="DNA REPAIR AND RECOMBINATION PROTEIN RAD52, RAD59"/>
    <property type="match status" value="1"/>
</dbReference>
<feature type="region of interest" description="Disordered" evidence="7">
    <location>
        <begin position="521"/>
        <end position="562"/>
    </location>
</feature>
<dbReference type="Gene3D" id="3.30.390.80">
    <property type="entry name" value="DNA repair protein Rad52/59/22"/>
    <property type="match status" value="1"/>
</dbReference>
<feature type="region of interest" description="Disordered" evidence="7">
    <location>
        <begin position="428"/>
        <end position="509"/>
    </location>
</feature>
<dbReference type="AlphaFoldDB" id="A0A376B8T9"/>
<dbReference type="EMBL" id="UFAJ01000525">
    <property type="protein sequence ID" value="SSD60989.1"/>
    <property type="molecule type" value="Genomic_DNA"/>
</dbReference>
<keyword evidence="3" id="KW-0233">DNA recombination</keyword>
<evidence type="ECO:0000256" key="5">
    <source>
        <dbReference type="ARBA" id="ARBA00037138"/>
    </source>
</evidence>
<keyword evidence="2" id="KW-0227">DNA damage</keyword>
<evidence type="ECO:0000256" key="2">
    <source>
        <dbReference type="ARBA" id="ARBA00022763"/>
    </source>
</evidence>
<sequence>MNNNNNNDPNAKSSKSRFNTSIDDIQAKLEKKLGPEYISKRLGYGNNRVAYLEGWKAINLANQIFGYNGWSTEVKSVTIDFMDEKQGRYFIGCTAIVRVTLTDGTFREDIGYGTIDNEKRKALAFERAKKSAVTDALKRSLRGFGNALGNCLYDKDFLSKIDKVKFDPPDFDENNLLRFSDEVPNDSLAMSSRPNTLSANGESQSRQQQKKRKIETVQKVNIPMTSNSKNITNEEKNNNNNNNFNVYNNKKINTINTNKADTNTTTTNNNTTRTGDKSTVIAAPVPSMTNTSINEYIENYLDDSLLMSDDLPLDDDDINTITNIANSSNANITNINNNNNKDASTNADSILIVSAKTLQNLNDGKTHNSNNIPVFDHTYKSKSIKTTIDQSVSKPLPRDILKERGVTAQEHVYNGIQSRERNIDEVTNANNNNGTSINTNTTASSATINSTNNNSTINHTNNNNNNNNNTTTNNGNPLKNTNNNRHISNPASNNNTNYNAANNLAPRKEVGRPKIAYLNLRNHSNPRNTNVATTNTTSTTTHSSNNKNSNNNSNVSDKSAGN</sequence>
<feature type="compositionally biased region" description="Polar residues" evidence="7">
    <location>
        <begin position="188"/>
        <end position="202"/>
    </location>
</feature>
<dbReference type="InterPro" id="IPR041247">
    <property type="entry name" value="Rad52_fam"/>
</dbReference>
<dbReference type="GO" id="GO:0003697">
    <property type="term" value="F:single-stranded DNA binding"/>
    <property type="evidence" value="ECO:0007669"/>
    <property type="project" value="UniProtKB-ARBA"/>
</dbReference>
<accession>A0A376B8T9</accession>
<comment type="similarity">
    <text evidence="1">Belongs to the RAD52 family.</text>
</comment>
<dbReference type="InterPro" id="IPR042525">
    <property type="entry name" value="Rad52_Rad59_Rad22_sf"/>
</dbReference>
<evidence type="ECO:0000256" key="6">
    <source>
        <dbReference type="ARBA" id="ARBA00041062"/>
    </source>
</evidence>
<proteinExistence type="inferred from homology"/>
<dbReference type="GO" id="GO:0000730">
    <property type="term" value="P:DNA recombinase assembly"/>
    <property type="evidence" value="ECO:0007669"/>
    <property type="project" value="InterPro"/>
</dbReference>
<feature type="region of interest" description="Disordered" evidence="7">
    <location>
        <begin position="185"/>
        <end position="277"/>
    </location>
</feature>
<evidence type="ECO:0000256" key="1">
    <source>
        <dbReference type="ARBA" id="ARBA00006638"/>
    </source>
</evidence>
<dbReference type="InterPro" id="IPR007232">
    <property type="entry name" value="Rad52_Rad59_Rad22"/>
</dbReference>
<feature type="compositionally biased region" description="Low complexity" evidence="7">
    <location>
        <begin position="528"/>
        <end position="556"/>
    </location>
</feature>
<dbReference type="Pfam" id="PF04098">
    <property type="entry name" value="Rad52_Rad22"/>
    <property type="match status" value="1"/>
</dbReference>
<protein>
    <recommendedName>
        <fullName evidence="6">DNA repair and recombination protein RAD52</fullName>
    </recommendedName>
</protein>
<dbReference type="Proteomes" id="UP000262825">
    <property type="component" value="Unassembled WGS sequence"/>
</dbReference>
<dbReference type="InterPro" id="IPR004585">
    <property type="entry name" value="DNA_recomb/repair_Rad52"/>
</dbReference>
<dbReference type="PANTHER" id="PTHR12132:SF1">
    <property type="entry name" value="DNA REPAIR PROTEIN RAD52 HOMOLOG"/>
    <property type="match status" value="1"/>
</dbReference>
<evidence type="ECO:0000256" key="7">
    <source>
        <dbReference type="SAM" id="MobiDB-lite"/>
    </source>
</evidence>
<reference evidence="9" key="1">
    <citation type="submission" date="2018-06" db="EMBL/GenBank/DDBJ databases">
        <authorList>
            <person name="Guldener U."/>
        </authorList>
    </citation>
    <scope>NUCLEOTIDE SEQUENCE [LARGE SCALE GENOMIC DNA]</scope>
    <source>
        <strain evidence="9">UTAD17</strain>
    </source>
</reference>
<dbReference type="FunFam" id="3.30.390.80:FF:000001">
    <property type="entry name" value="DNA repair protein RAD52 homolog"/>
    <property type="match status" value="1"/>
</dbReference>
<dbReference type="GO" id="GO:0006312">
    <property type="term" value="P:mitotic recombination"/>
    <property type="evidence" value="ECO:0007669"/>
    <property type="project" value="TreeGrafter"/>
</dbReference>